<sequence>MRFIRYQRGGEAPRFGWAFEDHVGPIEGSPLGDYRRLEADIPIETVKLLAPVQPGKILAVGRNYVEHAREHGAEVPELPLIFLKPPSSLLDPGGTIELPPQSKQVEHEAELAVVIGRRGRWISAEDSAAYILGYTIANDVTARDLQRKDGQWTRAKGFDTFCPLGPWIETEVDIADVLITCRVNGEMRQMASSREMVFSVPQLIAFASSVMTLEPGDILLTGTPAGVGPLADGDRVEVEIEGIGILVNGVRSALPRF</sequence>
<evidence type="ECO:0000313" key="4">
    <source>
        <dbReference type="EMBL" id="KPL91785.1"/>
    </source>
</evidence>
<name>A0A0P6YMD7_9CHLR</name>
<dbReference type="PATRIC" id="fig|229921.5.peg.3450"/>
<accession>A0A0P6YMD7</accession>
<gene>
    <name evidence="4" type="ORF">ADN01_00425</name>
</gene>
<dbReference type="GO" id="GO:0019752">
    <property type="term" value="P:carboxylic acid metabolic process"/>
    <property type="evidence" value="ECO:0007669"/>
    <property type="project" value="UniProtKB-ARBA"/>
</dbReference>
<dbReference type="InterPro" id="IPR036663">
    <property type="entry name" value="Fumarylacetoacetase_C_sf"/>
</dbReference>
<dbReference type="Proteomes" id="UP000050501">
    <property type="component" value="Unassembled WGS sequence"/>
</dbReference>
<reference evidence="4 5" key="1">
    <citation type="submission" date="2015-07" db="EMBL/GenBank/DDBJ databases">
        <title>Genome sequence of Levilinea saccharolytica DSM 16555.</title>
        <authorList>
            <person name="Hemp J."/>
            <person name="Ward L.M."/>
            <person name="Pace L.A."/>
            <person name="Fischer W.W."/>
        </authorList>
    </citation>
    <scope>NUCLEOTIDE SEQUENCE [LARGE SCALE GENOMIC DNA]</scope>
    <source>
        <strain evidence="4 5">KIBI-1</strain>
    </source>
</reference>
<dbReference type="GO" id="GO:0046872">
    <property type="term" value="F:metal ion binding"/>
    <property type="evidence" value="ECO:0007669"/>
    <property type="project" value="UniProtKB-KW"/>
</dbReference>
<proteinExistence type="predicted"/>
<dbReference type="PANTHER" id="PTHR11820">
    <property type="entry name" value="ACYLPYRUVASE"/>
    <property type="match status" value="1"/>
</dbReference>
<keyword evidence="1" id="KW-0479">Metal-binding</keyword>
<evidence type="ECO:0000256" key="1">
    <source>
        <dbReference type="ARBA" id="ARBA00022723"/>
    </source>
</evidence>
<evidence type="ECO:0000313" key="5">
    <source>
        <dbReference type="Proteomes" id="UP000050501"/>
    </source>
</evidence>
<protein>
    <submittedName>
        <fullName evidence="4">2-hydroxyhepta-2,4-diene-1,7-dioate isomerase</fullName>
    </submittedName>
</protein>
<evidence type="ECO:0000259" key="3">
    <source>
        <dbReference type="Pfam" id="PF10370"/>
    </source>
</evidence>
<feature type="domain" description="Fumarylacetoacetase-like C-terminal" evidence="2">
    <location>
        <begin position="56"/>
        <end position="250"/>
    </location>
</feature>
<dbReference type="EMBL" id="LGCM01000002">
    <property type="protein sequence ID" value="KPL91785.1"/>
    <property type="molecule type" value="Genomic_DNA"/>
</dbReference>
<dbReference type="RefSeq" id="WP_062418003.1">
    <property type="nucleotide sequence ID" value="NZ_DF967974.1"/>
</dbReference>
<dbReference type="SUPFAM" id="SSF56529">
    <property type="entry name" value="FAH"/>
    <property type="match status" value="1"/>
</dbReference>
<dbReference type="Pfam" id="PF10370">
    <property type="entry name" value="Rv2993c-like_N"/>
    <property type="match status" value="1"/>
</dbReference>
<dbReference type="PANTHER" id="PTHR11820:SF7">
    <property type="entry name" value="ACYLPYRUVASE FAHD1, MITOCHONDRIAL"/>
    <property type="match status" value="1"/>
</dbReference>
<dbReference type="InterPro" id="IPR011234">
    <property type="entry name" value="Fumarylacetoacetase-like_C"/>
</dbReference>
<keyword evidence="4" id="KW-0413">Isomerase</keyword>
<dbReference type="STRING" id="229921.ADN01_00425"/>
<dbReference type="AlphaFoldDB" id="A0A0P6YMD7"/>
<dbReference type="Gene3D" id="3.90.850.10">
    <property type="entry name" value="Fumarylacetoacetase-like, C-terminal domain"/>
    <property type="match status" value="1"/>
</dbReference>
<dbReference type="GO" id="GO:0016853">
    <property type="term" value="F:isomerase activity"/>
    <property type="evidence" value="ECO:0007669"/>
    <property type="project" value="UniProtKB-KW"/>
</dbReference>
<organism evidence="4 5">
    <name type="scientific">Levilinea saccharolytica</name>
    <dbReference type="NCBI Taxonomy" id="229921"/>
    <lineage>
        <taxon>Bacteria</taxon>
        <taxon>Bacillati</taxon>
        <taxon>Chloroflexota</taxon>
        <taxon>Anaerolineae</taxon>
        <taxon>Anaerolineales</taxon>
        <taxon>Anaerolineaceae</taxon>
        <taxon>Levilinea</taxon>
    </lineage>
</organism>
<keyword evidence="5" id="KW-1185">Reference proteome</keyword>
<evidence type="ECO:0000259" key="2">
    <source>
        <dbReference type="Pfam" id="PF01557"/>
    </source>
</evidence>
<comment type="caution">
    <text evidence="4">The sequence shown here is derived from an EMBL/GenBank/DDBJ whole genome shotgun (WGS) entry which is preliminary data.</text>
</comment>
<dbReference type="Pfam" id="PF01557">
    <property type="entry name" value="FAA_hydrolase"/>
    <property type="match status" value="1"/>
</dbReference>
<dbReference type="GO" id="GO:0018773">
    <property type="term" value="F:acetylpyruvate hydrolase activity"/>
    <property type="evidence" value="ECO:0007669"/>
    <property type="project" value="TreeGrafter"/>
</dbReference>
<feature type="domain" description="Rv2993c-like N-terminal" evidence="3">
    <location>
        <begin position="1"/>
        <end position="51"/>
    </location>
</feature>
<dbReference type="FunFam" id="3.90.850.10:FF:000002">
    <property type="entry name" value="2-hydroxyhepta-2,4-diene-1,7-dioate isomerase"/>
    <property type="match status" value="1"/>
</dbReference>
<dbReference type="OrthoDB" id="9805307at2"/>
<dbReference type="InterPro" id="IPR018833">
    <property type="entry name" value="Rv2993c-like_N"/>
</dbReference>